<keyword evidence="1" id="KW-0511">Multifunctional enzyme</keyword>
<gene>
    <name evidence="3" type="ORF">COY33_00305</name>
</gene>
<dbReference type="AlphaFoldDB" id="A0A2M7TEF0"/>
<sequence length="65" mass="7212">PASLVYVKKKEEACKKVGVSFFLHQPNNQSEILSLIKKLNEDSSATGILVQLPLPEGFSQEEIIQ</sequence>
<dbReference type="InterPro" id="IPR020630">
    <property type="entry name" value="THF_DH/CycHdrlase_cat_dom"/>
</dbReference>
<dbReference type="EC" id="1.5.1.5" evidence="3"/>
<dbReference type="GO" id="GO:0004488">
    <property type="term" value="F:methylenetetrahydrofolate dehydrogenase (NADP+) activity"/>
    <property type="evidence" value="ECO:0007669"/>
    <property type="project" value="UniProtKB-EC"/>
</dbReference>
<dbReference type="GO" id="GO:0004477">
    <property type="term" value="F:methenyltetrahydrofolate cyclohydrolase activity"/>
    <property type="evidence" value="ECO:0007669"/>
    <property type="project" value="UniProtKB-EC"/>
</dbReference>
<comment type="caution">
    <text evidence="3">The sequence shown here is derived from an EMBL/GenBank/DDBJ whole genome shotgun (WGS) entry which is preliminary data.</text>
</comment>
<keyword evidence="3" id="KW-0378">Hydrolase</keyword>
<dbReference type="GO" id="GO:0005829">
    <property type="term" value="C:cytosol"/>
    <property type="evidence" value="ECO:0007669"/>
    <property type="project" value="TreeGrafter"/>
</dbReference>
<dbReference type="Proteomes" id="UP000229915">
    <property type="component" value="Unassembled WGS sequence"/>
</dbReference>
<evidence type="ECO:0000259" key="2">
    <source>
        <dbReference type="Pfam" id="PF00763"/>
    </source>
</evidence>
<dbReference type="PANTHER" id="PTHR48099:SF5">
    <property type="entry name" value="C-1-TETRAHYDROFOLATE SYNTHASE, CYTOPLASMIC"/>
    <property type="match status" value="1"/>
</dbReference>
<dbReference type="PANTHER" id="PTHR48099">
    <property type="entry name" value="C-1-TETRAHYDROFOLATE SYNTHASE, CYTOPLASMIC-RELATED"/>
    <property type="match status" value="1"/>
</dbReference>
<name>A0A2M7TEF0_UNCKA</name>
<organism evidence="3 4">
    <name type="scientific">candidate division WWE3 bacterium CG_4_10_14_0_2_um_filter_42_7</name>
    <dbReference type="NCBI Taxonomy" id="1975073"/>
    <lineage>
        <taxon>Bacteria</taxon>
        <taxon>Katanobacteria</taxon>
    </lineage>
</organism>
<dbReference type="GO" id="GO:0035999">
    <property type="term" value="P:tetrahydrofolate interconversion"/>
    <property type="evidence" value="ECO:0007669"/>
    <property type="project" value="TreeGrafter"/>
</dbReference>
<dbReference type="PROSITE" id="PS00766">
    <property type="entry name" value="THF_DHG_CYH_1"/>
    <property type="match status" value="1"/>
</dbReference>
<dbReference type="EC" id="3.5.4.9" evidence="3"/>
<evidence type="ECO:0000256" key="1">
    <source>
        <dbReference type="ARBA" id="ARBA00023268"/>
    </source>
</evidence>
<proteinExistence type="predicted"/>
<feature type="non-terminal residue" evidence="3">
    <location>
        <position position="65"/>
    </location>
</feature>
<evidence type="ECO:0000313" key="3">
    <source>
        <dbReference type="EMBL" id="PIZ44050.1"/>
    </source>
</evidence>
<dbReference type="Gene3D" id="3.40.50.10860">
    <property type="entry name" value="Leucine Dehydrogenase, chain A, domain 1"/>
    <property type="match status" value="1"/>
</dbReference>
<dbReference type="InterPro" id="IPR046346">
    <property type="entry name" value="Aminoacid_DH-like_N_sf"/>
</dbReference>
<dbReference type="SUPFAM" id="SSF53223">
    <property type="entry name" value="Aminoacid dehydrogenase-like, N-terminal domain"/>
    <property type="match status" value="1"/>
</dbReference>
<feature type="domain" description="Tetrahydrofolate dehydrogenase/cyclohydrolase catalytic" evidence="2">
    <location>
        <begin position="1"/>
        <end position="65"/>
    </location>
</feature>
<evidence type="ECO:0000313" key="4">
    <source>
        <dbReference type="Proteomes" id="UP000229915"/>
    </source>
</evidence>
<dbReference type="Pfam" id="PF00763">
    <property type="entry name" value="THF_DHG_CYH"/>
    <property type="match status" value="1"/>
</dbReference>
<dbReference type="InterPro" id="IPR020867">
    <property type="entry name" value="THF_DH/CycHdrlase_CS"/>
</dbReference>
<reference evidence="4" key="1">
    <citation type="submission" date="2017-09" db="EMBL/GenBank/DDBJ databases">
        <title>Depth-based differentiation of microbial function through sediment-hosted aquifers and enrichment of novel symbionts in the deep terrestrial subsurface.</title>
        <authorList>
            <person name="Probst A.J."/>
            <person name="Ladd B."/>
            <person name="Jarett J.K."/>
            <person name="Geller-Mcgrath D.E."/>
            <person name="Sieber C.M.K."/>
            <person name="Emerson J.B."/>
            <person name="Anantharaman K."/>
            <person name="Thomas B.C."/>
            <person name="Malmstrom R."/>
            <person name="Stieglmeier M."/>
            <person name="Klingl A."/>
            <person name="Woyke T."/>
            <person name="Ryan C.M."/>
            <person name="Banfield J.F."/>
        </authorList>
    </citation>
    <scope>NUCLEOTIDE SEQUENCE [LARGE SCALE GENOMIC DNA]</scope>
</reference>
<accession>A0A2M7TEF0</accession>
<keyword evidence="3" id="KW-0560">Oxidoreductase</keyword>
<feature type="non-terminal residue" evidence="3">
    <location>
        <position position="1"/>
    </location>
</feature>
<protein>
    <submittedName>
        <fullName evidence="3">Bifunctional methylenetetrahydrofolate dehydrogenase/methenyltetrahydrofolate cyclohydrolase</fullName>
        <ecNumber evidence="3">1.5.1.5</ecNumber>
        <ecNumber evidence="3">3.5.4.9</ecNumber>
    </submittedName>
</protein>
<dbReference type="EMBL" id="PFNK01000012">
    <property type="protein sequence ID" value="PIZ44050.1"/>
    <property type="molecule type" value="Genomic_DNA"/>
</dbReference>